<evidence type="ECO:0000256" key="1">
    <source>
        <dbReference type="SAM" id="MobiDB-lite"/>
    </source>
</evidence>
<protein>
    <submittedName>
        <fullName evidence="2">Uncharacterized protein</fullName>
    </submittedName>
</protein>
<dbReference type="Proteomes" id="UP001370348">
    <property type="component" value="Chromosome"/>
</dbReference>
<dbReference type="EMBL" id="CP089984">
    <property type="protein sequence ID" value="WXB11879.1"/>
    <property type="molecule type" value="Genomic_DNA"/>
</dbReference>
<evidence type="ECO:0000313" key="3">
    <source>
        <dbReference type="Proteomes" id="UP001370348"/>
    </source>
</evidence>
<sequence>MKKPTAPSMGAIATRRVTRHPNLSPARPAMDGPCRPHPASVRSYAELFRLRSSTFDFPRRIVTESLGDVMQVRRAIERTFRSVRWFERRGHIEDVSGTSAGITLWCDDIGAIGRGAVDRVILAIYGEHRMAIIAPLCRMNGWTACDGTLTLLEVENDARRTRAPEEVQRISWPYEG</sequence>
<keyword evidence="3" id="KW-1185">Reference proteome</keyword>
<organism evidence="2 3">
    <name type="scientific">Pendulispora albinea</name>
    <dbReference type="NCBI Taxonomy" id="2741071"/>
    <lineage>
        <taxon>Bacteria</taxon>
        <taxon>Pseudomonadati</taxon>
        <taxon>Myxococcota</taxon>
        <taxon>Myxococcia</taxon>
        <taxon>Myxococcales</taxon>
        <taxon>Sorangiineae</taxon>
        <taxon>Pendulisporaceae</taxon>
        <taxon>Pendulispora</taxon>
    </lineage>
</organism>
<reference evidence="2 3" key="1">
    <citation type="submission" date="2021-12" db="EMBL/GenBank/DDBJ databases">
        <title>Discovery of the Pendulisporaceae a myxobacterial family with distinct sporulation behavior and unique specialized metabolism.</title>
        <authorList>
            <person name="Garcia R."/>
            <person name="Popoff A."/>
            <person name="Bader C.D."/>
            <person name="Loehr J."/>
            <person name="Walesch S."/>
            <person name="Walt C."/>
            <person name="Boldt J."/>
            <person name="Bunk B."/>
            <person name="Haeckl F.J.F.P.J."/>
            <person name="Gunesch A.P."/>
            <person name="Birkelbach J."/>
            <person name="Nuebel U."/>
            <person name="Pietschmann T."/>
            <person name="Bach T."/>
            <person name="Mueller R."/>
        </authorList>
    </citation>
    <scope>NUCLEOTIDE SEQUENCE [LARGE SCALE GENOMIC DNA]</scope>
    <source>
        <strain evidence="2 3">MSr11954</strain>
    </source>
</reference>
<gene>
    <name evidence="2" type="ORF">LZC94_28985</name>
</gene>
<accession>A0ABZ2LQJ8</accession>
<name>A0ABZ2LQJ8_9BACT</name>
<proteinExistence type="predicted"/>
<feature type="region of interest" description="Disordered" evidence="1">
    <location>
        <begin position="1"/>
        <end position="36"/>
    </location>
</feature>
<evidence type="ECO:0000313" key="2">
    <source>
        <dbReference type="EMBL" id="WXB11879.1"/>
    </source>
</evidence>
<dbReference type="RefSeq" id="WP_394821494.1">
    <property type="nucleotide sequence ID" value="NZ_CP089984.1"/>
</dbReference>